<evidence type="ECO:0000313" key="2">
    <source>
        <dbReference type="EMBL" id="KAJ7325826.1"/>
    </source>
</evidence>
<organism evidence="2 3">
    <name type="scientific">Mycena albidolilacea</name>
    <dbReference type="NCBI Taxonomy" id="1033008"/>
    <lineage>
        <taxon>Eukaryota</taxon>
        <taxon>Fungi</taxon>
        <taxon>Dikarya</taxon>
        <taxon>Basidiomycota</taxon>
        <taxon>Agaricomycotina</taxon>
        <taxon>Agaricomycetes</taxon>
        <taxon>Agaricomycetidae</taxon>
        <taxon>Agaricales</taxon>
        <taxon>Marasmiineae</taxon>
        <taxon>Mycenaceae</taxon>
        <taxon>Mycena</taxon>
    </lineage>
</organism>
<dbReference type="AlphaFoldDB" id="A0AAD6ZJA5"/>
<protein>
    <submittedName>
        <fullName evidence="2">Uncharacterized protein</fullName>
    </submittedName>
</protein>
<evidence type="ECO:0000256" key="1">
    <source>
        <dbReference type="SAM" id="MobiDB-lite"/>
    </source>
</evidence>
<name>A0AAD6ZJA5_9AGAR</name>
<feature type="region of interest" description="Disordered" evidence="1">
    <location>
        <begin position="190"/>
        <end position="214"/>
    </location>
</feature>
<feature type="compositionally biased region" description="Basic and acidic residues" evidence="1">
    <location>
        <begin position="261"/>
        <end position="279"/>
    </location>
</feature>
<dbReference type="EMBL" id="JARIHO010000043">
    <property type="protein sequence ID" value="KAJ7325826.1"/>
    <property type="molecule type" value="Genomic_DNA"/>
</dbReference>
<dbReference type="Proteomes" id="UP001218218">
    <property type="component" value="Unassembled WGS sequence"/>
</dbReference>
<accession>A0AAD6ZJA5</accession>
<feature type="region of interest" description="Disordered" evidence="1">
    <location>
        <begin position="232"/>
        <end position="279"/>
    </location>
</feature>
<comment type="caution">
    <text evidence="2">The sequence shown here is derived from an EMBL/GenBank/DDBJ whole genome shotgun (WGS) entry which is preliminary data.</text>
</comment>
<proteinExistence type="predicted"/>
<keyword evidence="3" id="KW-1185">Reference proteome</keyword>
<evidence type="ECO:0000313" key="3">
    <source>
        <dbReference type="Proteomes" id="UP001218218"/>
    </source>
</evidence>
<sequence>MAPSPVSMPSIRDPPAPSRILRRLADQRDYEENIPTMVSPCLQLPASYRPHLVAVHFYFASERIIQWPRFGFTREDAPALVFCVSTKYSPRTFFFRILANNLVTSIRCSAIESGCRTFVISQTIWWPQFGFTREDAPAPVFRVGQIWSSYILFCGRAYANKISGLADTLDCDTAHVWAAQAKECRGRAAGGVDKEDECGGQRAPTKMMRGWVGPRADNGDEWVELRADKDAKTERRMWAGHNTKVQPCGDPGDVGAGHSPDNAEARGRWSPDKDDERVG</sequence>
<reference evidence="2" key="1">
    <citation type="submission" date="2023-03" db="EMBL/GenBank/DDBJ databases">
        <title>Massive genome expansion in bonnet fungi (Mycena s.s.) driven by repeated elements and novel gene families across ecological guilds.</title>
        <authorList>
            <consortium name="Lawrence Berkeley National Laboratory"/>
            <person name="Harder C.B."/>
            <person name="Miyauchi S."/>
            <person name="Viragh M."/>
            <person name="Kuo A."/>
            <person name="Thoen E."/>
            <person name="Andreopoulos B."/>
            <person name="Lu D."/>
            <person name="Skrede I."/>
            <person name="Drula E."/>
            <person name="Henrissat B."/>
            <person name="Morin E."/>
            <person name="Kohler A."/>
            <person name="Barry K."/>
            <person name="LaButti K."/>
            <person name="Morin E."/>
            <person name="Salamov A."/>
            <person name="Lipzen A."/>
            <person name="Mereny Z."/>
            <person name="Hegedus B."/>
            <person name="Baldrian P."/>
            <person name="Stursova M."/>
            <person name="Weitz H."/>
            <person name="Taylor A."/>
            <person name="Grigoriev I.V."/>
            <person name="Nagy L.G."/>
            <person name="Martin F."/>
            <person name="Kauserud H."/>
        </authorList>
    </citation>
    <scope>NUCLEOTIDE SEQUENCE</scope>
    <source>
        <strain evidence="2">CBHHK002</strain>
    </source>
</reference>
<gene>
    <name evidence="2" type="ORF">DFH08DRAFT_1027791</name>
</gene>